<feature type="transmembrane region" description="Helical" evidence="6">
    <location>
        <begin position="164"/>
        <end position="182"/>
    </location>
</feature>
<evidence type="ECO:0000313" key="8">
    <source>
        <dbReference type="Proteomes" id="UP000319014"/>
    </source>
</evidence>
<feature type="transmembrane region" description="Helical" evidence="6">
    <location>
        <begin position="33"/>
        <end position="54"/>
    </location>
</feature>
<dbReference type="OrthoDB" id="8101026at2"/>
<feature type="transmembrane region" description="Helical" evidence="6">
    <location>
        <begin position="230"/>
        <end position="248"/>
    </location>
</feature>
<keyword evidence="4 6" id="KW-1133">Transmembrane helix</keyword>
<dbReference type="AlphaFoldDB" id="A0A521FSW3"/>
<comment type="similarity">
    <text evidence="2">Belongs to the TrbL/VirB6 family.</text>
</comment>
<dbReference type="EMBL" id="FXTK01000041">
    <property type="protein sequence ID" value="SMO99174.1"/>
    <property type="molecule type" value="Genomic_DNA"/>
</dbReference>
<gene>
    <name evidence="7" type="ORF">SAMN06265221_1417</name>
</gene>
<keyword evidence="5 6" id="KW-0472">Membrane</keyword>
<feature type="transmembrane region" description="Helical" evidence="6">
    <location>
        <begin position="135"/>
        <end position="157"/>
    </location>
</feature>
<evidence type="ECO:0000256" key="4">
    <source>
        <dbReference type="ARBA" id="ARBA00022989"/>
    </source>
</evidence>
<protein>
    <submittedName>
        <fullName evidence="7">Type IV secretory pathway, VirB6 components</fullName>
    </submittedName>
</protein>
<name>A0A521FSW3_9RHOB</name>
<reference evidence="7 8" key="1">
    <citation type="submission" date="2017-05" db="EMBL/GenBank/DDBJ databases">
        <authorList>
            <person name="Varghese N."/>
            <person name="Submissions S."/>
        </authorList>
    </citation>
    <scope>NUCLEOTIDE SEQUENCE [LARGE SCALE GENOMIC DNA]</scope>
    <source>
        <strain evidence="7 8">DSM 100094</strain>
    </source>
</reference>
<feature type="transmembrane region" description="Helical" evidence="6">
    <location>
        <begin position="197"/>
        <end position="218"/>
    </location>
</feature>
<dbReference type="InterPro" id="IPR007688">
    <property type="entry name" value="Conjugal_tfr_TrbL/VirB6"/>
</dbReference>
<proteinExistence type="inferred from homology"/>
<evidence type="ECO:0000256" key="1">
    <source>
        <dbReference type="ARBA" id="ARBA00004141"/>
    </source>
</evidence>
<keyword evidence="3 6" id="KW-0812">Transmembrane</keyword>
<dbReference type="Proteomes" id="UP000319014">
    <property type="component" value="Unassembled WGS sequence"/>
</dbReference>
<dbReference type="RefSeq" id="WP_142665033.1">
    <property type="nucleotide sequence ID" value="NZ_FXTK01000041.1"/>
</dbReference>
<evidence type="ECO:0000256" key="3">
    <source>
        <dbReference type="ARBA" id="ARBA00022692"/>
    </source>
</evidence>
<organism evidence="7 8">
    <name type="scientific">Paracoccus laeviglucosivorans</name>
    <dbReference type="NCBI Taxonomy" id="1197861"/>
    <lineage>
        <taxon>Bacteria</taxon>
        <taxon>Pseudomonadati</taxon>
        <taxon>Pseudomonadota</taxon>
        <taxon>Alphaproteobacteria</taxon>
        <taxon>Rhodobacterales</taxon>
        <taxon>Paracoccaceae</taxon>
        <taxon>Paracoccus</taxon>
    </lineage>
</organism>
<evidence type="ECO:0000313" key="7">
    <source>
        <dbReference type="EMBL" id="SMO99174.1"/>
    </source>
</evidence>
<evidence type="ECO:0000256" key="5">
    <source>
        <dbReference type="ARBA" id="ARBA00023136"/>
    </source>
</evidence>
<evidence type="ECO:0000256" key="6">
    <source>
        <dbReference type="SAM" id="Phobius"/>
    </source>
</evidence>
<sequence>MGLVTDILGSLDESVKSTGQALFENTASALGPIWVIMLTFLLLVIGMNMAMGIYRMSARESVAIATRIFLVFLFGFSWHNFGTFYDALTQASGNLALSFFDAASSQSGGINTAMDNLSLNMGDATDGVMKSMGSIARGVLGAFFYVILALLMAAYILIVGFAKIMIAFLLGVAPLAMIFTIFERTKPLFEAWLSSFVSYLMYPIAASAVVASVVHMAGAQFQRQTDVQNIAGILGFLVVVFVGIYALLKIPEAAQNITGQMRLASIVPEALRLTGSTAGRLGSGVQGGIARGASALGAGSAGAALAYPAQAAKGLIGDSQRGTHQRSAREAGQLLRAKLNAVTAFRGK</sequence>
<comment type="subcellular location">
    <subcellularLocation>
        <location evidence="1">Membrane</location>
        <topology evidence="1">Multi-pass membrane protein</topology>
    </subcellularLocation>
</comment>
<evidence type="ECO:0000256" key="2">
    <source>
        <dbReference type="ARBA" id="ARBA00007802"/>
    </source>
</evidence>
<keyword evidence="8" id="KW-1185">Reference proteome</keyword>
<dbReference type="GO" id="GO:0016020">
    <property type="term" value="C:membrane"/>
    <property type="evidence" value="ECO:0007669"/>
    <property type="project" value="UniProtKB-SubCell"/>
</dbReference>
<accession>A0A521FSW3</accession>
<dbReference type="GO" id="GO:0030255">
    <property type="term" value="P:protein secretion by the type IV secretion system"/>
    <property type="evidence" value="ECO:0007669"/>
    <property type="project" value="InterPro"/>
</dbReference>
<feature type="transmembrane region" description="Helical" evidence="6">
    <location>
        <begin position="61"/>
        <end position="79"/>
    </location>
</feature>
<dbReference type="Pfam" id="PF04610">
    <property type="entry name" value="TrbL"/>
    <property type="match status" value="1"/>
</dbReference>